<protein>
    <submittedName>
        <fullName evidence="2">Uncharacterized protein</fullName>
    </submittedName>
</protein>
<name>A0A7C8NX48_ORBOL</name>
<reference evidence="2 3" key="1">
    <citation type="submission" date="2019-06" db="EMBL/GenBank/DDBJ databases">
        <authorList>
            <person name="Palmer J.M."/>
        </authorList>
    </citation>
    <scope>NUCLEOTIDE SEQUENCE [LARGE SCALE GENOMIC DNA]</scope>
    <source>
        <strain evidence="2 3">TWF102</strain>
    </source>
</reference>
<comment type="caution">
    <text evidence="2">The sequence shown here is derived from an EMBL/GenBank/DDBJ whole genome shotgun (WGS) entry which is preliminary data.</text>
</comment>
<feature type="region of interest" description="Disordered" evidence="1">
    <location>
        <begin position="121"/>
        <end position="148"/>
    </location>
</feature>
<dbReference type="Proteomes" id="UP000475325">
    <property type="component" value="Unassembled WGS sequence"/>
</dbReference>
<evidence type="ECO:0000313" key="2">
    <source>
        <dbReference type="EMBL" id="KAF3111283.1"/>
    </source>
</evidence>
<evidence type="ECO:0000313" key="3">
    <source>
        <dbReference type="Proteomes" id="UP000475325"/>
    </source>
</evidence>
<sequence length="229" mass="25953">MALLRLPTWLRNLVKDIVANIRGTTSKQVQTQTWKQANASAVLMSPRFPAHPPIDLRGPEPQRSFPDELITPTSAQIDKKGNQILLKFPCVPQKAVYKQALEPHTPVDQTQREGSLFLEHSHPSSLQNSPLLHNGQELTIPHKPNQTGVRYEGRLRTQNIRKYDSEDQDPIQRIGRLKRIEPSRPESVTIPADQLPMITPTHRAKGSLVKEPQLRDLYVVSNIKTEINV</sequence>
<dbReference type="AlphaFoldDB" id="A0A7C8NX48"/>
<dbReference type="EMBL" id="WIQW01000004">
    <property type="protein sequence ID" value="KAF3111283.1"/>
    <property type="molecule type" value="Genomic_DNA"/>
</dbReference>
<gene>
    <name evidence="2" type="ORF">TWF102_006956</name>
</gene>
<organism evidence="2 3">
    <name type="scientific">Orbilia oligospora</name>
    <name type="common">Nematode-trapping fungus</name>
    <name type="synonym">Arthrobotrys oligospora</name>
    <dbReference type="NCBI Taxonomy" id="2813651"/>
    <lineage>
        <taxon>Eukaryota</taxon>
        <taxon>Fungi</taxon>
        <taxon>Dikarya</taxon>
        <taxon>Ascomycota</taxon>
        <taxon>Pezizomycotina</taxon>
        <taxon>Orbiliomycetes</taxon>
        <taxon>Orbiliales</taxon>
        <taxon>Orbiliaceae</taxon>
        <taxon>Orbilia</taxon>
    </lineage>
</organism>
<evidence type="ECO:0000256" key="1">
    <source>
        <dbReference type="SAM" id="MobiDB-lite"/>
    </source>
</evidence>
<accession>A0A7C8NX48</accession>
<proteinExistence type="predicted"/>